<dbReference type="RefSeq" id="WP_191285169.1">
    <property type="nucleotide sequence ID" value="NZ_BNCH01000001.1"/>
</dbReference>
<evidence type="ECO:0000256" key="2">
    <source>
        <dbReference type="ARBA" id="ARBA00023315"/>
    </source>
</evidence>
<name>A0ABQ3IP69_9RHOB</name>
<organism evidence="4 5">
    <name type="scientific">Aliiroseovarius zhejiangensis</name>
    <dbReference type="NCBI Taxonomy" id="1632025"/>
    <lineage>
        <taxon>Bacteria</taxon>
        <taxon>Pseudomonadati</taxon>
        <taxon>Pseudomonadota</taxon>
        <taxon>Alphaproteobacteria</taxon>
        <taxon>Rhodobacterales</taxon>
        <taxon>Paracoccaceae</taxon>
        <taxon>Aliiroseovarius</taxon>
    </lineage>
</organism>
<keyword evidence="2" id="KW-0012">Acyltransferase</keyword>
<evidence type="ECO:0000256" key="1">
    <source>
        <dbReference type="ARBA" id="ARBA00022679"/>
    </source>
</evidence>
<dbReference type="PROSITE" id="PS51186">
    <property type="entry name" value="GNAT"/>
    <property type="match status" value="1"/>
</dbReference>
<comment type="caution">
    <text evidence="4">The sequence shown here is derived from an EMBL/GenBank/DDBJ whole genome shotgun (WGS) entry which is preliminary data.</text>
</comment>
<keyword evidence="1" id="KW-0808">Transferase</keyword>
<reference evidence="5" key="1">
    <citation type="journal article" date="2019" name="Int. J. Syst. Evol. Microbiol.">
        <title>The Global Catalogue of Microorganisms (GCM) 10K type strain sequencing project: providing services to taxonomists for standard genome sequencing and annotation.</title>
        <authorList>
            <consortium name="The Broad Institute Genomics Platform"/>
            <consortium name="The Broad Institute Genome Sequencing Center for Infectious Disease"/>
            <person name="Wu L."/>
            <person name="Ma J."/>
        </authorList>
    </citation>
    <scope>NUCLEOTIDE SEQUENCE [LARGE SCALE GENOMIC DNA]</scope>
    <source>
        <strain evidence="5">KCTC 42443</strain>
    </source>
</reference>
<dbReference type="InterPro" id="IPR000182">
    <property type="entry name" value="GNAT_dom"/>
</dbReference>
<dbReference type="PANTHER" id="PTHR43072">
    <property type="entry name" value="N-ACETYLTRANSFERASE"/>
    <property type="match status" value="1"/>
</dbReference>
<evidence type="ECO:0000313" key="5">
    <source>
        <dbReference type="Proteomes" id="UP000609802"/>
    </source>
</evidence>
<feature type="domain" description="N-acetyltransferase" evidence="3">
    <location>
        <begin position="1"/>
        <end position="157"/>
    </location>
</feature>
<dbReference type="PANTHER" id="PTHR43072:SF23">
    <property type="entry name" value="UPF0039 PROTEIN C11D3.02C"/>
    <property type="match status" value="1"/>
</dbReference>
<evidence type="ECO:0000259" key="3">
    <source>
        <dbReference type="PROSITE" id="PS51186"/>
    </source>
</evidence>
<dbReference type="EMBL" id="BNCH01000001">
    <property type="protein sequence ID" value="GHE90157.1"/>
    <property type="molecule type" value="Genomic_DNA"/>
</dbReference>
<dbReference type="CDD" id="cd04301">
    <property type="entry name" value="NAT_SF"/>
    <property type="match status" value="1"/>
</dbReference>
<evidence type="ECO:0000313" key="4">
    <source>
        <dbReference type="EMBL" id="GHE90157.1"/>
    </source>
</evidence>
<dbReference type="SUPFAM" id="SSF55729">
    <property type="entry name" value="Acyl-CoA N-acyltransferases (Nat)"/>
    <property type="match status" value="1"/>
</dbReference>
<accession>A0ABQ3IP69</accession>
<dbReference type="Gene3D" id="3.40.630.30">
    <property type="match status" value="1"/>
</dbReference>
<dbReference type="InterPro" id="IPR016181">
    <property type="entry name" value="Acyl_CoA_acyltransferase"/>
</dbReference>
<dbReference type="Pfam" id="PF00583">
    <property type="entry name" value="Acetyltransf_1"/>
    <property type="match status" value="1"/>
</dbReference>
<keyword evidence="5" id="KW-1185">Reference proteome</keyword>
<proteinExistence type="predicted"/>
<gene>
    <name evidence="4" type="ORF">GCM10016455_08150</name>
</gene>
<dbReference type="Proteomes" id="UP000609802">
    <property type="component" value="Unassembled WGS sequence"/>
</dbReference>
<protein>
    <submittedName>
        <fullName evidence="4">N-acetyltransferase</fullName>
    </submittedName>
</protein>
<sequence length="157" mass="17146">MIRAATQADIPGILTLWNLAIRETLITFNSVEKTEQDVADALRDYDAFLVAEREGRIAGFAALFPFRAGSGYAHTKEHSIMLAPSARGQGEGRALMAKVEQRARDLGVHSIIACISASNPDAEPFHAAIGFVTVGRVAEAGRKFGQWHDLLLMQKRL</sequence>